<dbReference type="EMBL" id="HF559394">
    <property type="protein sequence ID" value="CCP23970.1"/>
    <property type="molecule type" value="Genomic_DNA"/>
</dbReference>
<evidence type="ECO:0000313" key="1">
    <source>
        <dbReference type="EMBL" id="CCP23970.1"/>
    </source>
</evidence>
<dbReference type="Proteomes" id="UP000010466">
    <property type="component" value="Chromosome"/>
</dbReference>
<accession>L0RWN7</accession>
<organism evidence="1 2">
    <name type="scientific">Mycoplasmopsis cynos (strain C142)</name>
    <name type="common">Mycoplasma cynos</name>
    <dbReference type="NCBI Taxonomy" id="1246955"/>
    <lineage>
        <taxon>Bacteria</taxon>
        <taxon>Bacillati</taxon>
        <taxon>Mycoplasmatota</taxon>
        <taxon>Mycoplasmoidales</taxon>
        <taxon>Metamycoplasmataceae</taxon>
        <taxon>Mycoplasmopsis</taxon>
    </lineage>
</organism>
<evidence type="ECO:0000313" key="2">
    <source>
        <dbReference type="Proteomes" id="UP000010466"/>
    </source>
</evidence>
<reference evidence="2" key="1">
    <citation type="journal article" date="2013" name="Genome Announc.">
        <title>Complete genome sequence of Mycoplasma cynos strain C142.</title>
        <authorList>
            <person name="Walker C.A."/>
            <person name="Mannering S.A."/>
            <person name="Shields S."/>
            <person name="Blake D.P."/>
            <person name="Brownlie J."/>
        </authorList>
    </citation>
    <scope>NUCLEOTIDE SEQUENCE [LARGE SCALE GENOMIC DNA]</scope>
    <source>
        <strain evidence="2">C142</strain>
    </source>
</reference>
<dbReference type="AlphaFoldDB" id="L0RWN7"/>
<gene>
    <name evidence="1" type="primary">MCYN0238</name>
    <name evidence="1" type="ordered locus">MCYN_0238</name>
</gene>
<protein>
    <submittedName>
        <fullName evidence="1">Uncharacterized protein</fullName>
    </submittedName>
</protein>
<dbReference type="HOGENOM" id="CLU_3120021_0_0_14"/>
<name>L0RWN7_MYCC1</name>
<dbReference type="KEGG" id="mcy:MCYN_0238"/>
<keyword evidence="2" id="KW-1185">Reference proteome</keyword>
<sequence length="50" mass="5639">MKNKVINNGIPINTTFWPGINERAIINATPKNWPITPDKNPNVTELIENP</sequence>
<proteinExistence type="predicted"/>